<gene>
    <name evidence="3" type="ORF">ACFQDL_06940</name>
</gene>
<protein>
    <submittedName>
        <fullName evidence="3">Nucleotidyltransferase family protein</fullName>
    </submittedName>
</protein>
<evidence type="ECO:0000259" key="2">
    <source>
        <dbReference type="Pfam" id="PF12804"/>
    </source>
</evidence>
<reference evidence="4" key="1">
    <citation type="journal article" date="2019" name="Int. J. Syst. Evol. Microbiol.">
        <title>The Global Catalogue of Microorganisms (GCM) 10K type strain sequencing project: providing services to taxonomists for standard genome sequencing and annotation.</title>
        <authorList>
            <consortium name="The Broad Institute Genomics Platform"/>
            <consortium name="The Broad Institute Genome Sequencing Center for Infectious Disease"/>
            <person name="Wu L."/>
            <person name="Ma J."/>
        </authorList>
    </citation>
    <scope>NUCLEOTIDE SEQUENCE [LARGE SCALE GENOMIC DNA]</scope>
    <source>
        <strain evidence="4">NBRC 111756</strain>
    </source>
</reference>
<name>A0ABW1ZXD3_9GAMM</name>
<dbReference type="InterPro" id="IPR025877">
    <property type="entry name" value="MobA-like_NTP_Trfase"/>
</dbReference>
<dbReference type="Gene3D" id="3.90.550.10">
    <property type="entry name" value="Spore Coat Polysaccharide Biosynthesis Protein SpsA, Chain A"/>
    <property type="match status" value="1"/>
</dbReference>
<accession>A0ABW1ZXD3</accession>
<dbReference type="PANTHER" id="PTHR43777">
    <property type="entry name" value="MOLYBDENUM COFACTOR CYTIDYLYLTRANSFERASE"/>
    <property type="match status" value="1"/>
</dbReference>
<dbReference type="EMBL" id="JBHSWE010000001">
    <property type="protein sequence ID" value="MFC6669852.1"/>
    <property type="molecule type" value="Genomic_DNA"/>
</dbReference>
<evidence type="ECO:0000313" key="3">
    <source>
        <dbReference type="EMBL" id="MFC6669852.1"/>
    </source>
</evidence>
<evidence type="ECO:0000313" key="4">
    <source>
        <dbReference type="Proteomes" id="UP001596422"/>
    </source>
</evidence>
<dbReference type="PANTHER" id="PTHR43777:SF1">
    <property type="entry name" value="MOLYBDENUM COFACTOR CYTIDYLYLTRANSFERASE"/>
    <property type="match status" value="1"/>
</dbReference>
<dbReference type="Proteomes" id="UP001596422">
    <property type="component" value="Unassembled WGS sequence"/>
</dbReference>
<evidence type="ECO:0000256" key="1">
    <source>
        <dbReference type="ARBA" id="ARBA00022842"/>
    </source>
</evidence>
<organism evidence="3 4">
    <name type="scientific">Marinobacterium aestuariivivens</name>
    <dbReference type="NCBI Taxonomy" id="1698799"/>
    <lineage>
        <taxon>Bacteria</taxon>
        <taxon>Pseudomonadati</taxon>
        <taxon>Pseudomonadota</taxon>
        <taxon>Gammaproteobacteria</taxon>
        <taxon>Oceanospirillales</taxon>
        <taxon>Oceanospirillaceae</taxon>
        <taxon>Marinobacterium</taxon>
    </lineage>
</organism>
<dbReference type="InterPro" id="IPR029044">
    <property type="entry name" value="Nucleotide-diphossugar_trans"/>
</dbReference>
<proteinExistence type="predicted"/>
<sequence length="161" mass="17461">MNQHDRGIVALVLAAGRAKRFGVDKRGIELEGGKTLLEATVASVSPFFESVFVVVRSEDDGEAMHIGHEKLVRSLNADRGMGFSIADGFAALKHSQAVAAAVLLGDMPCIEPDTFSVLMEHAAADRIVRPEYHGRAGHPVIFGRDFWGELCQLQGRRGHGR</sequence>
<dbReference type="CDD" id="cd04182">
    <property type="entry name" value="GT_2_like_f"/>
    <property type="match status" value="1"/>
</dbReference>
<keyword evidence="4" id="KW-1185">Reference proteome</keyword>
<comment type="caution">
    <text evidence="3">The sequence shown here is derived from an EMBL/GenBank/DDBJ whole genome shotgun (WGS) entry which is preliminary data.</text>
</comment>
<feature type="domain" description="MobA-like NTP transferase" evidence="2">
    <location>
        <begin position="10"/>
        <end position="159"/>
    </location>
</feature>
<dbReference type="Pfam" id="PF12804">
    <property type="entry name" value="NTP_transf_3"/>
    <property type="match status" value="1"/>
</dbReference>
<dbReference type="SUPFAM" id="SSF53448">
    <property type="entry name" value="Nucleotide-diphospho-sugar transferases"/>
    <property type="match status" value="1"/>
</dbReference>
<dbReference type="RefSeq" id="WP_379908381.1">
    <property type="nucleotide sequence ID" value="NZ_JBHSWE010000001.1"/>
</dbReference>
<keyword evidence="1" id="KW-0460">Magnesium</keyword>